<keyword evidence="1" id="KW-0732">Signal</keyword>
<feature type="signal peptide" evidence="1">
    <location>
        <begin position="1"/>
        <end position="20"/>
    </location>
</feature>
<feature type="chain" id="PRO_5008671827" description="Lipoprotein" evidence="1">
    <location>
        <begin position="21"/>
        <end position="117"/>
    </location>
</feature>
<organism evidence="2 3">
    <name type="scientific">Acinetobacter celticus</name>
    <dbReference type="NCBI Taxonomy" id="1891224"/>
    <lineage>
        <taxon>Bacteria</taxon>
        <taxon>Pseudomonadati</taxon>
        <taxon>Pseudomonadota</taxon>
        <taxon>Gammaproteobacteria</taxon>
        <taxon>Moraxellales</taxon>
        <taxon>Moraxellaceae</taxon>
        <taxon>Acinetobacter</taxon>
    </lineage>
</organism>
<dbReference type="AlphaFoldDB" id="A0A1C3CZN3"/>
<dbReference type="Proteomes" id="UP000186553">
    <property type="component" value="Unassembled WGS sequence"/>
</dbReference>
<evidence type="ECO:0000256" key="1">
    <source>
        <dbReference type="SAM" id="SignalP"/>
    </source>
</evidence>
<evidence type="ECO:0000313" key="3">
    <source>
        <dbReference type="Proteomes" id="UP000186553"/>
    </source>
</evidence>
<dbReference type="EMBL" id="MBDL01000002">
    <property type="protein sequence ID" value="ODA14198.1"/>
    <property type="molecule type" value="Genomic_DNA"/>
</dbReference>
<comment type="caution">
    <text evidence="2">The sequence shown here is derived from an EMBL/GenBank/DDBJ whole genome shotgun (WGS) entry which is preliminary data.</text>
</comment>
<dbReference type="PROSITE" id="PS51257">
    <property type="entry name" value="PROKAR_LIPOPROTEIN"/>
    <property type="match status" value="1"/>
</dbReference>
<protein>
    <recommendedName>
        <fullName evidence="4">Lipoprotein</fullName>
    </recommendedName>
</protein>
<evidence type="ECO:0008006" key="4">
    <source>
        <dbReference type="Google" id="ProtNLM"/>
    </source>
</evidence>
<dbReference type="RefSeq" id="WP_068886010.1">
    <property type="nucleotide sequence ID" value="NZ_MBDL01000002.1"/>
</dbReference>
<dbReference type="OrthoDB" id="6692293at2"/>
<sequence length="117" mass="13626">MKIKMTLLIMLTALSLSSCKILKTHIVKVTSSSEPQAHDVLLKTTKGYVYLSTQNMTDKQKAILKNLRPFQCLEIKTPEQFAMHNREVRFYEFKIRSLVESDKECRKIKVTARIEIH</sequence>
<evidence type="ECO:0000313" key="2">
    <source>
        <dbReference type="EMBL" id="ODA14198.1"/>
    </source>
</evidence>
<gene>
    <name evidence="2" type="ORF">BBP83_14030</name>
</gene>
<keyword evidence="3" id="KW-1185">Reference proteome</keyword>
<name>A0A1C3CZN3_9GAMM</name>
<proteinExistence type="predicted"/>
<accession>A0A1C3CZN3</accession>
<reference evidence="2 3" key="1">
    <citation type="submission" date="2016-07" db="EMBL/GenBank/DDBJ databases">
        <title>Acinetobacter sp. ANC 4603.</title>
        <authorList>
            <person name="Radolfova-Krizova L."/>
            <person name="Nemec A."/>
        </authorList>
    </citation>
    <scope>NUCLEOTIDE SEQUENCE [LARGE SCALE GENOMIC DNA]</scope>
    <source>
        <strain evidence="2 3">ANC 4603</strain>
    </source>
</reference>